<reference evidence="1 2" key="1">
    <citation type="journal article" date="2023" name="Int J Dairy Technol">
        <title>Genome based analysis of Pseudomonas paracarnis RQ057, a strain responsible for blue discoloration spoilage in processed cheese.</title>
        <authorList>
            <person name="Rodrigues Rd.S."/>
            <person name="Machado S.G."/>
            <person name="de Carvalho A.F."/>
            <person name="Nero L.A."/>
        </authorList>
    </citation>
    <scope>NUCLEOTIDE SEQUENCE [LARGE SCALE GENOMIC DNA]</scope>
    <source>
        <strain evidence="1 2">RQ057</strain>
    </source>
</reference>
<evidence type="ECO:0000313" key="2">
    <source>
        <dbReference type="Proteomes" id="UP001336015"/>
    </source>
</evidence>
<evidence type="ECO:0000313" key="1">
    <source>
        <dbReference type="EMBL" id="MEB3784943.1"/>
    </source>
</evidence>
<proteinExistence type="predicted"/>
<dbReference type="RefSeq" id="WP_220381574.1">
    <property type="nucleotide sequence ID" value="NZ_JAEFBF010000004.1"/>
</dbReference>
<dbReference type="Proteomes" id="UP001336015">
    <property type="component" value="Unassembled WGS sequence"/>
</dbReference>
<organism evidence="1 2">
    <name type="scientific">Pseudomonas paracarnis</name>
    <dbReference type="NCBI Taxonomy" id="2750625"/>
    <lineage>
        <taxon>Bacteria</taxon>
        <taxon>Pseudomonadati</taxon>
        <taxon>Pseudomonadota</taxon>
        <taxon>Gammaproteobacteria</taxon>
        <taxon>Pseudomonadales</taxon>
        <taxon>Pseudomonadaceae</taxon>
        <taxon>Pseudomonas</taxon>
    </lineage>
</organism>
<accession>A0ABU6BY01</accession>
<gene>
    <name evidence="1" type="ORF">LLW09_20660</name>
</gene>
<name>A0ABU6BY01_9PSED</name>
<protein>
    <submittedName>
        <fullName evidence="1">Uncharacterized protein</fullName>
    </submittedName>
</protein>
<comment type="caution">
    <text evidence="1">The sequence shown here is derived from an EMBL/GenBank/DDBJ whole genome shotgun (WGS) entry which is preliminary data.</text>
</comment>
<dbReference type="EMBL" id="JAJGWQ010000016">
    <property type="protein sequence ID" value="MEB3784943.1"/>
    <property type="molecule type" value="Genomic_DNA"/>
</dbReference>
<sequence>MAFWKFGKKESTDNNKKIFTAIDIGSFLIDFQLKTVGSTPGFDELFHSPFVRGYFVGVFSGAMQAFKIDGYGDDVKTMAFLVGGHVALIGEKHGFTYAMDSLKFQGHKDYDLGNRLGGQEIIAFFNKEIVVPRQLRDYIIGN</sequence>
<keyword evidence="2" id="KW-1185">Reference proteome</keyword>